<keyword evidence="4" id="KW-1185">Reference proteome</keyword>
<sequence>MSRDILRSSSRLSLDLSDKAPRVLRQQSMSSKAEKCSCKIVVVGDSKCGKSTLISCFLGHNDGQFNEKYIPTTFETYTHTLERGSFTMQVGIWDTSGKPEYALMRPLSYKGTNVAIICFDLMAPESLFNAVCKWHPEITKHCPGCPVILVGCKMDQRIEYKKERCLNGSEDETLESPVSHEKQGTMAASQMSAQAYIECSAKTNSPCVREVFELAALASIGKLNLQKSYVDLTSTVRRRSISTSLQTRMRRSQSVNSALKVRASMVETEDDKKCAIM</sequence>
<dbReference type="Gene3D" id="3.40.50.300">
    <property type="entry name" value="P-loop containing nucleotide triphosphate hydrolases"/>
    <property type="match status" value="1"/>
</dbReference>
<dbReference type="GO" id="GO:0003924">
    <property type="term" value="F:GTPase activity"/>
    <property type="evidence" value="ECO:0007669"/>
    <property type="project" value="InterPro"/>
</dbReference>
<organism evidence="3 4">
    <name type="scientific">Holothuria leucospilota</name>
    <name type="common">Black long sea cucumber</name>
    <name type="synonym">Mertensiothuria leucospilota</name>
    <dbReference type="NCBI Taxonomy" id="206669"/>
    <lineage>
        <taxon>Eukaryota</taxon>
        <taxon>Metazoa</taxon>
        <taxon>Echinodermata</taxon>
        <taxon>Eleutherozoa</taxon>
        <taxon>Echinozoa</taxon>
        <taxon>Holothuroidea</taxon>
        <taxon>Aspidochirotacea</taxon>
        <taxon>Aspidochirotida</taxon>
        <taxon>Holothuriidae</taxon>
        <taxon>Holothuria</taxon>
    </lineage>
</organism>
<dbReference type="EMBL" id="JAIZAY010000018">
    <property type="protein sequence ID" value="KAJ8024959.1"/>
    <property type="molecule type" value="Genomic_DNA"/>
</dbReference>
<dbReference type="PROSITE" id="PS51419">
    <property type="entry name" value="RAB"/>
    <property type="match status" value="1"/>
</dbReference>
<evidence type="ECO:0000313" key="3">
    <source>
        <dbReference type="EMBL" id="KAJ8024959.1"/>
    </source>
</evidence>
<dbReference type="PROSITE" id="PS51420">
    <property type="entry name" value="RHO"/>
    <property type="match status" value="1"/>
</dbReference>
<dbReference type="SMART" id="SM00173">
    <property type="entry name" value="RAS"/>
    <property type="match status" value="1"/>
</dbReference>
<dbReference type="GO" id="GO:0005525">
    <property type="term" value="F:GTP binding"/>
    <property type="evidence" value="ECO:0007669"/>
    <property type="project" value="UniProtKB-KW"/>
</dbReference>
<dbReference type="Proteomes" id="UP001152320">
    <property type="component" value="Chromosome 18"/>
</dbReference>
<name>A0A9Q0YQW5_HOLLE</name>
<keyword evidence="2" id="KW-0342">GTP-binding</keyword>
<proteinExistence type="predicted"/>
<reference evidence="3" key="1">
    <citation type="submission" date="2021-10" db="EMBL/GenBank/DDBJ databases">
        <title>Tropical sea cucumber genome reveals ecological adaptation and Cuvierian tubules defense mechanism.</title>
        <authorList>
            <person name="Chen T."/>
        </authorList>
    </citation>
    <scope>NUCLEOTIDE SEQUENCE</scope>
    <source>
        <strain evidence="3">Nanhai2018</strain>
        <tissue evidence="3">Muscle</tissue>
    </source>
</reference>
<dbReference type="InterPro" id="IPR027417">
    <property type="entry name" value="P-loop_NTPase"/>
</dbReference>
<dbReference type="PANTHER" id="PTHR24072">
    <property type="entry name" value="RHO FAMILY GTPASE"/>
    <property type="match status" value="1"/>
</dbReference>
<gene>
    <name evidence="3" type="ORF">HOLleu_35025</name>
</gene>
<dbReference type="OrthoDB" id="8830751at2759"/>
<comment type="caution">
    <text evidence="3">The sequence shown here is derived from an EMBL/GenBank/DDBJ whole genome shotgun (WGS) entry which is preliminary data.</text>
</comment>
<evidence type="ECO:0000256" key="2">
    <source>
        <dbReference type="ARBA" id="ARBA00023134"/>
    </source>
</evidence>
<accession>A0A9Q0YQW5</accession>
<dbReference type="InterPro" id="IPR001806">
    <property type="entry name" value="Small_GTPase"/>
</dbReference>
<dbReference type="InterPro" id="IPR005225">
    <property type="entry name" value="Small_GTP-bd"/>
</dbReference>
<dbReference type="AlphaFoldDB" id="A0A9Q0YQW5"/>
<dbReference type="NCBIfam" id="TIGR00231">
    <property type="entry name" value="small_GTP"/>
    <property type="match status" value="1"/>
</dbReference>
<dbReference type="SMART" id="SM00174">
    <property type="entry name" value="RHO"/>
    <property type="match status" value="1"/>
</dbReference>
<dbReference type="SMART" id="SM00175">
    <property type="entry name" value="RAB"/>
    <property type="match status" value="1"/>
</dbReference>
<evidence type="ECO:0000313" key="4">
    <source>
        <dbReference type="Proteomes" id="UP001152320"/>
    </source>
</evidence>
<dbReference type="GO" id="GO:0007264">
    <property type="term" value="P:small GTPase-mediated signal transduction"/>
    <property type="evidence" value="ECO:0007669"/>
    <property type="project" value="InterPro"/>
</dbReference>
<keyword evidence="1" id="KW-0547">Nucleotide-binding</keyword>
<dbReference type="CDD" id="cd00157">
    <property type="entry name" value="Rho"/>
    <property type="match status" value="1"/>
</dbReference>
<dbReference type="PROSITE" id="PS51421">
    <property type="entry name" value="RAS"/>
    <property type="match status" value="1"/>
</dbReference>
<evidence type="ECO:0000256" key="1">
    <source>
        <dbReference type="ARBA" id="ARBA00022741"/>
    </source>
</evidence>
<protein>
    <submittedName>
        <fullName evidence="3">Rho-related GTP-binding protein RhoE</fullName>
    </submittedName>
</protein>
<dbReference type="InterPro" id="IPR003578">
    <property type="entry name" value="Small_GTPase_Rho"/>
</dbReference>
<dbReference type="Pfam" id="PF00071">
    <property type="entry name" value="Ras"/>
    <property type="match status" value="1"/>
</dbReference>
<dbReference type="PRINTS" id="PR00449">
    <property type="entry name" value="RASTRNSFRMNG"/>
</dbReference>
<dbReference type="SUPFAM" id="SSF52540">
    <property type="entry name" value="P-loop containing nucleoside triphosphate hydrolases"/>
    <property type="match status" value="1"/>
</dbReference>